<organism evidence="2 3">
    <name type="scientific">Candidatus Uhrbacteria bacterium GW2011_GWF2_39_13</name>
    <dbReference type="NCBI Taxonomy" id="1618995"/>
    <lineage>
        <taxon>Bacteria</taxon>
        <taxon>Candidatus Uhriibacteriota</taxon>
    </lineage>
</organism>
<feature type="transmembrane region" description="Helical" evidence="1">
    <location>
        <begin position="42"/>
        <end position="66"/>
    </location>
</feature>
<proteinExistence type="predicted"/>
<evidence type="ECO:0008006" key="4">
    <source>
        <dbReference type="Google" id="ProtNLM"/>
    </source>
</evidence>
<dbReference type="AlphaFoldDB" id="A0A0G0QRR6"/>
<evidence type="ECO:0000256" key="1">
    <source>
        <dbReference type="SAM" id="Phobius"/>
    </source>
</evidence>
<keyword evidence="1" id="KW-0472">Membrane</keyword>
<evidence type="ECO:0000313" key="3">
    <source>
        <dbReference type="Proteomes" id="UP000033935"/>
    </source>
</evidence>
<keyword evidence="1" id="KW-1133">Transmembrane helix</keyword>
<comment type="caution">
    <text evidence="2">The sequence shown here is derived from an EMBL/GenBank/DDBJ whole genome shotgun (WGS) entry which is preliminary data.</text>
</comment>
<protein>
    <recommendedName>
        <fullName evidence="4">DUF916 domain-containing protein</fullName>
    </recommendedName>
</protein>
<evidence type="ECO:0000313" key="2">
    <source>
        <dbReference type="EMBL" id="KKR04322.1"/>
    </source>
</evidence>
<feature type="transmembrane region" description="Helical" evidence="1">
    <location>
        <begin position="317"/>
        <end position="342"/>
    </location>
</feature>
<accession>A0A0G0QRR6</accession>
<keyword evidence="1" id="KW-0812">Transmembrane</keyword>
<reference evidence="2 3" key="1">
    <citation type="journal article" date="2015" name="Nature">
        <title>rRNA introns, odd ribosomes, and small enigmatic genomes across a large radiation of phyla.</title>
        <authorList>
            <person name="Brown C.T."/>
            <person name="Hug L.A."/>
            <person name="Thomas B.C."/>
            <person name="Sharon I."/>
            <person name="Castelle C.J."/>
            <person name="Singh A."/>
            <person name="Wilkins M.J."/>
            <person name="Williams K.H."/>
            <person name="Banfield J.F."/>
        </authorList>
    </citation>
    <scope>NUCLEOTIDE SEQUENCE [LARGE SCALE GENOMIC DNA]</scope>
</reference>
<dbReference type="EMBL" id="LBWG01000009">
    <property type="protein sequence ID" value="KKR04322.1"/>
    <property type="molecule type" value="Genomic_DNA"/>
</dbReference>
<gene>
    <name evidence="2" type="ORF">UT30_C0009G0032</name>
</gene>
<name>A0A0G0QRR6_9BACT</name>
<dbReference type="Proteomes" id="UP000033935">
    <property type="component" value="Unassembled WGS sequence"/>
</dbReference>
<sequence>MLLPEVTRIRFLLSLLVTFDDMKNGISSTCAIKAISSSFSKIFRILSVGCCSLALLLISFGAHAAVISPSMLEISSARGEVIHETFTILNTGSSEQTYFFDRVAFKPMEESGTPLFSQETKEASALTSWISFPETQVRVLPASKADVPFEIAIPDDIASGGYYAAITVSPTPTDIVTTNGAIIDAKTAILVLLTVEGETTQQLQLLDFHGALLSSSLPFSSFQFRVQNQGNVHVVPRGQITLKGFFGQTIQVIEVNTVEGRVLPSSTRQFEAQYPQETLSWLGKAGYQLSHLSIGPMTADLALSYGSEGTLFSSLTFWIVPWELILVLAGVIGIILACYYGIQKKIKSKRL</sequence>